<sequence length="190" mass="21730">MWLDYCHMPIKTTSRLTATWKLTNPPRHDVAMESIRLAHPTVVDWFSFCLEVYLHWCDKNSTCIGGPGSVVGLDEAKIGQKNTPGGWLEGYLIFRGYETSTKNIFVEQDNAWNNNNFRLLEIVQGPRGQRVSSAFDVSEVYRALSRYWIDTATNLFHKLDLHIEYNPSGYTMTKSVVESLSAEIPLYDTT</sequence>
<comment type="caution">
    <text evidence="1">The sequence shown here is derived from an EMBL/GenBank/DDBJ whole genome shotgun (WGS) entry which is preliminary data.</text>
</comment>
<dbReference type="EMBL" id="JWZT01004623">
    <property type="protein sequence ID" value="KII63672.1"/>
    <property type="molecule type" value="Genomic_DNA"/>
</dbReference>
<keyword evidence="2" id="KW-1185">Reference proteome</keyword>
<protein>
    <submittedName>
        <fullName evidence="1">Uncharacterized protein</fullName>
    </submittedName>
</protein>
<evidence type="ECO:0000313" key="2">
    <source>
        <dbReference type="Proteomes" id="UP000031668"/>
    </source>
</evidence>
<accession>A0A0C2J3N7</accession>
<organism evidence="1 2">
    <name type="scientific">Thelohanellus kitauei</name>
    <name type="common">Myxosporean</name>
    <dbReference type="NCBI Taxonomy" id="669202"/>
    <lineage>
        <taxon>Eukaryota</taxon>
        <taxon>Metazoa</taxon>
        <taxon>Cnidaria</taxon>
        <taxon>Myxozoa</taxon>
        <taxon>Myxosporea</taxon>
        <taxon>Bivalvulida</taxon>
        <taxon>Platysporina</taxon>
        <taxon>Myxobolidae</taxon>
        <taxon>Thelohanellus</taxon>
    </lineage>
</organism>
<reference evidence="1 2" key="1">
    <citation type="journal article" date="2014" name="Genome Biol. Evol.">
        <title>The genome of the myxosporean Thelohanellus kitauei shows adaptations to nutrient acquisition within its fish host.</title>
        <authorList>
            <person name="Yang Y."/>
            <person name="Xiong J."/>
            <person name="Zhou Z."/>
            <person name="Huo F."/>
            <person name="Miao W."/>
            <person name="Ran C."/>
            <person name="Liu Y."/>
            <person name="Zhang J."/>
            <person name="Feng J."/>
            <person name="Wang M."/>
            <person name="Wang M."/>
            <person name="Wang L."/>
            <person name="Yao B."/>
        </authorList>
    </citation>
    <scope>NUCLEOTIDE SEQUENCE [LARGE SCALE GENOMIC DNA]</scope>
    <source>
        <strain evidence="1">Wuqing</strain>
    </source>
</reference>
<dbReference type="Proteomes" id="UP000031668">
    <property type="component" value="Unassembled WGS sequence"/>
</dbReference>
<dbReference type="AlphaFoldDB" id="A0A0C2J3N7"/>
<dbReference type="OrthoDB" id="10052789at2759"/>
<gene>
    <name evidence="1" type="ORF">RF11_06208</name>
</gene>
<evidence type="ECO:0000313" key="1">
    <source>
        <dbReference type="EMBL" id="KII63672.1"/>
    </source>
</evidence>
<name>A0A0C2J3N7_THEKT</name>
<proteinExistence type="predicted"/>